<keyword evidence="2" id="KW-1185">Reference proteome</keyword>
<dbReference type="EMBL" id="BSPL01000023">
    <property type="protein sequence ID" value="GLS72873.1"/>
    <property type="molecule type" value="Genomic_DNA"/>
</dbReference>
<dbReference type="Proteomes" id="UP001157440">
    <property type="component" value="Unassembled WGS sequence"/>
</dbReference>
<gene>
    <name evidence="1" type="ORF">GCM10007890_48880</name>
</gene>
<reference evidence="2" key="1">
    <citation type="journal article" date="2019" name="Int. J. Syst. Evol. Microbiol.">
        <title>The Global Catalogue of Microorganisms (GCM) 10K type strain sequencing project: providing services to taxonomists for standard genome sequencing and annotation.</title>
        <authorList>
            <consortium name="The Broad Institute Genomics Platform"/>
            <consortium name="The Broad Institute Genome Sequencing Center for Infectious Disease"/>
            <person name="Wu L."/>
            <person name="Ma J."/>
        </authorList>
    </citation>
    <scope>NUCLEOTIDE SEQUENCE [LARGE SCALE GENOMIC DNA]</scope>
    <source>
        <strain evidence="2">NBRC 103632</strain>
    </source>
</reference>
<evidence type="ECO:0000313" key="2">
    <source>
        <dbReference type="Proteomes" id="UP001157440"/>
    </source>
</evidence>
<proteinExistence type="predicted"/>
<dbReference type="AlphaFoldDB" id="A0AA37TRA7"/>
<protein>
    <submittedName>
        <fullName evidence="1">Uncharacterized protein</fullName>
    </submittedName>
</protein>
<evidence type="ECO:0000313" key="1">
    <source>
        <dbReference type="EMBL" id="GLS72873.1"/>
    </source>
</evidence>
<sequence length="133" mass="14244">MIELTSRGRVDISAAAGPAHLDREATWIGMHDGEYGSMRRLLDEAVGREFHAEALVDLAVCRPGDIHVPTLCVLVRSQRIRAMELRGNAAALLRPRGVGGIPVMAEGRPSLAGQATLGQLPRSLGRSRLGCRG</sequence>
<accession>A0AA37TRA7</accession>
<comment type="caution">
    <text evidence="1">The sequence shown here is derived from an EMBL/GenBank/DDBJ whole genome shotgun (WGS) entry which is preliminary data.</text>
</comment>
<name>A0AA37TRA7_9HYPH</name>
<organism evidence="1 2">
    <name type="scientific">Methylobacterium tardum</name>
    <dbReference type="NCBI Taxonomy" id="374432"/>
    <lineage>
        <taxon>Bacteria</taxon>
        <taxon>Pseudomonadati</taxon>
        <taxon>Pseudomonadota</taxon>
        <taxon>Alphaproteobacteria</taxon>
        <taxon>Hyphomicrobiales</taxon>
        <taxon>Methylobacteriaceae</taxon>
        <taxon>Methylobacterium</taxon>
    </lineage>
</organism>